<accession>A0A6A4SEQ4</accession>
<gene>
    <name evidence="1" type="ORF">F2P81_018736</name>
</gene>
<dbReference type="Proteomes" id="UP000438429">
    <property type="component" value="Unassembled WGS sequence"/>
</dbReference>
<sequence>MEAIDIDGGAALIITEHISPVVKRRKPPWVCYQDECRTRKAMPAIACDVVAVGRGPEKRLCSPSAVPEISRLKATVWSCAAEERSERERREVCLAVGSVYCA</sequence>
<dbReference type="AlphaFoldDB" id="A0A6A4SEQ4"/>
<proteinExistence type="predicted"/>
<dbReference type="EMBL" id="VEVO01000016">
    <property type="protein sequence ID" value="KAF0029631.1"/>
    <property type="molecule type" value="Genomic_DNA"/>
</dbReference>
<evidence type="ECO:0000313" key="2">
    <source>
        <dbReference type="Proteomes" id="UP000438429"/>
    </source>
</evidence>
<evidence type="ECO:0000313" key="1">
    <source>
        <dbReference type="EMBL" id="KAF0029631.1"/>
    </source>
</evidence>
<name>A0A6A4SEQ4_SCOMX</name>
<protein>
    <submittedName>
        <fullName evidence="1">Uncharacterized protein</fullName>
    </submittedName>
</protein>
<reference evidence="1 2" key="1">
    <citation type="submission" date="2019-06" db="EMBL/GenBank/DDBJ databases">
        <title>Draft genomes of female and male turbot (Scophthalmus maximus).</title>
        <authorList>
            <person name="Xu H."/>
            <person name="Xu X.-W."/>
            <person name="Shao C."/>
            <person name="Chen S."/>
        </authorList>
    </citation>
    <scope>NUCLEOTIDE SEQUENCE [LARGE SCALE GENOMIC DNA]</scope>
    <source>
        <strain evidence="1">Ysfricsl-2016a</strain>
        <tissue evidence="1">Blood</tissue>
    </source>
</reference>
<comment type="caution">
    <text evidence="1">The sequence shown here is derived from an EMBL/GenBank/DDBJ whole genome shotgun (WGS) entry which is preliminary data.</text>
</comment>
<organism evidence="1 2">
    <name type="scientific">Scophthalmus maximus</name>
    <name type="common">Turbot</name>
    <name type="synonym">Psetta maxima</name>
    <dbReference type="NCBI Taxonomy" id="52904"/>
    <lineage>
        <taxon>Eukaryota</taxon>
        <taxon>Metazoa</taxon>
        <taxon>Chordata</taxon>
        <taxon>Craniata</taxon>
        <taxon>Vertebrata</taxon>
        <taxon>Euteleostomi</taxon>
        <taxon>Actinopterygii</taxon>
        <taxon>Neopterygii</taxon>
        <taxon>Teleostei</taxon>
        <taxon>Neoteleostei</taxon>
        <taxon>Acanthomorphata</taxon>
        <taxon>Carangaria</taxon>
        <taxon>Pleuronectiformes</taxon>
        <taxon>Pleuronectoidei</taxon>
        <taxon>Scophthalmidae</taxon>
        <taxon>Scophthalmus</taxon>
    </lineage>
</organism>